<reference evidence="2" key="1">
    <citation type="submission" date="2018-10" db="EMBL/GenBank/DDBJ databases">
        <title>Hidden diversity of soil giant viruses.</title>
        <authorList>
            <person name="Schulz F."/>
            <person name="Alteio L."/>
            <person name="Goudeau D."/>
            <person name="Ryan E.M."/>
            <person name="Malmstrom R.R."/>
            <person name="Blanchard J."/>
            <person name="Woyke T."/>
        </authorList>
    </citation>
    <scope>NUCLEOTIDE SEQUENCE</scope>
    <source>
        <strain evidence="2">HAV1</strain>
    </source>
</reference>
<dbReference type="Pfam" id="PF01755">
    <property type="entry name" value="Glyco_transf_25"/>
    <property type="match status" value="1"/>
</dbReference>
<accession>A0A3G5A0A2</accession>
<sequence>MTSETLFDKKDYLNDIPIFIINLKSREERKKIAVEELDKHDIVGEFIEGVDGNKLDRDDLISNGLIDDSTSYRKLRKGEIGCYFSHLKCWELILSSGKEYGIVLEDDVVLDDNFRDEFNSLFSELEKHKWDYVCLGRRCNPKWFDERNCNYGQQINKNFYYPSLVGYATFAYVIKRGVIEGLLRKTFPISKPIDVVILEENDRRRMRPIVLEHDLVKVRNINDSDTMGII</sequence>
<organism evidence="2">
    <name type="scientific">Harvfovirus sp</name>
    <dbReference type="NCBI Taxonomy" id="2487768"/>
    <lineage>
        <taxon>Viruses</taxon>
        <taxon>Varidnaviria</taxon>
        <taxon>Bamfordvirae</taxon>
        <taxon>Nucleocytoviricota</taxon>
        <taxon>Megaviricetes</taxon>
        <taxon>Imitervirales</taxon>
        <taxon>Mimiviridae</taxon>
        <taxon>Klosneuvirinae</taxon>
    </lineage>
</organism>
<protein>
    <submittedName>
        <fullName evidence="2">Glycosyltransferase family 25</fullName>
    </submittedName>
</protein>
<evidence type="ECO:0000259" key="1">
    <source>
        <dbReference type="Pfam" id="PF01755"/>
    </source>
</evidence>
<evidence type="ECO:0000313" key="2">
    <source>
        <dbReference type="EMBL" id="AYV80656.1"/>
    </source>
</evidence>
<dbReference type="InterPro" id="IPR002654">
    <property type="entry name" value="Glyco_trans_25"/>
</dbReference>
<keyword evidence="2" id="KW-0808">Transferase</keyword>
<gene>
    <name evidence="2" type="ORF">Harvfovirus4_20</name>
</gene>
<dbReference type="GO" id="GO:0016740">
    <property type="term" value="F:transferase activity"/>
    <property type="evidence" value="ECO:0007669"/>
    <property type="project" value="UniProtKB-KW"/>
</dbReference>
<dbReference type="EMBL" id="MK072246">
    <property type="protein sequence ID" value="AYV80656.1"/>
    <property type="molecule type" value="Genomic_DNA"/>
</dbReference>
<feature type="domain" description="Glycosyl transferase family 25" evidence="1">
    <location>
        <begin position="17"/>
        <end position="196"/>
    </location>
</feature>
<proteinExistence type="predicted"/>
<name>A0A3G5A0A2_9VIRU</name>
<dbReference type="CDD" id="cd06532">
    <property type="entry name" value="Glyco_transf_25"/>
    <property type="match status" value="1"/>
</dbReference>